<keyword evidence="2" id="KW-1185">Reference proteome</keyword>
<evidence type="ECO:0000313" key="1">
    <source>
        <dbReference type="EMBL" id="MFC6199864.1"/>
    </source>
</evidence>
<dbReference type="Proteomes" id="UP001596303">
    <property type="component" value="Unassembled WGS sequence"/>
</dbReference>
<accession>A0ABW1SF79</accession>
<proteinExistence type="predicted"/>
<evidence type="ECO:0000313" key="2">
    <source>
        <dbReference type="Proteomes" id="UP001596303"/>
    </source>
</evidence>
<name>A0ABW1SF79_9PROT</name>
<dbReference type="EMBL" id="JBHSSW010000066">
    <property type="protein sequence ID" value="MFC6199864.1"/>
    <property type="molecule type" value="Genomic_DNA"/>
</dbReference>
<sequence>MRKIFDSYIMVDWSAASKPTTGSDSIWIGALTPDARMKLKFSSSNPETRERAVQQLKAAIERLTKRGDRVLVGFDFSLGFPGGTSAALNISSDEQSPWEALTTFLSREMKDRPDNSNNRFPLAARMNRLISDGPFPFWGCARKDELTTLTVKKARDHQEDDVPEFRLTETRCIEQKRGRPQPVWKLSYAGAVGGQTLTGIPRVLELRNQFADNSAIWPQETGWIDSADQFPQVLFSEVYPSLVQAKPRAGQTKDESQVESLCFEFSKLDENGKLSELFRQPEAINEVESEVICREEGWILGI</sequence>
<dbReference type="RefSeq" id="WP_377381422.1">
    <property type="nucleotide sequence ID" value="NZ_JBHSSW010000066.1"/>
</dbReference>
<reference evidence="2" key="1">
    <citation type="journal article" date="2019" name="Int. J. Syst. Evol. Microbiol.">
        <title>The Global Catalogue of Microorganisms (GCM) 10K type strain sequencing project: providing services to taxonomists for standard genome sequencing and annotation.</title>
        <authorList>
            <consortium name="The Broad Institute Genomics Platform"/>
            <consortium name="The Broad Institute Genome Sequencing Center for Infectious Disease"/>
            <person name="Wu L."/>
            <person name="Ma J."/>
        </authorList>
    </citation>
    <scope>NUCLEOTIDE SEQUENCE [LARGE SCALE GENOMIC DNA]</scope>
    <source>
        <strain evidence="2">CGMCC-1.15741</strain>
    </source>
</reference>
<comment type="caution">
    <text evidence="1">The sequence shown here is derived from an EMBL/GenBank/DDBJ whole genome shotgun (WGS) entry which is preliminary data.</text>
</comment>
<protein>
    <submittedName>
        <fullName evidence="1">Cobalamin biosynthesis protein CbiG</fullName>
    </submittedName>
</protein>
<organism evidence="1 2">
    <name type="scientific">Ponticaulis profundi</name>
    <dbReference type="NCBI Taxonomy" id="2665222"/>
    <lineage>
        <taxon>Bacteria</taxon>
        <taxon>Pseudomonadati</taxon>
        <taxon>Pseudomonadota</taxon>
        <taxon>Alphaproteobacteria</taxon>
        <taxon>Hyphomonadales</taxon>
        <taxon>Hyphomonadaceae</taxon>
        <taxon>Ponticaulis</taxon>
    </lineage>
</organism>
<gene>
    <name evidence="1" type="ORF">ACFQDM_17445</name>
</gene>